<dbReference type="Proteomes" id="UP001163255">
    <property type="component" value="Chromosome"/>
</dbReference>
<proteinExistence type="predicted"/>
<name>A0ABY6GU36_9GAMM</name>
<protein>
    <submittedName>
        <fullName evidence="1">Uncharacterized protein</fullName>
    </submittedName>
</protein>
<gene>
    <name evidence="1" type="ORF">NX720_26465</name>
</gene>
<evidence type="ECO:0000313" key="1">
    <source>
        <dbReference type="EMBL" id="UYM16296.1"/>
    </source>
</evidence>
<dbReference type="RefSeq" id="WP_262598595.1">
    <property type="nucleotide sequence ID" value="NZ_CP103300.1"/>
</dbReference>
<evidence type="ECO:0000313" key="2">
    <source>
        <dbReference type="Proteomes" id="UP001163255"/>
    </source>
</evidence>
<dbReference type="EMBL" id="CP103300">
    <property type="protein sequence ID" value="UYM16296.1"/>
    <property type="molecule type" value="Genomic_DNA"/>
</dbReference>
<reference evidence="1" key="1">
    <citation type="submission" date="2022-10" db="EMBL/GenBank/DDBJ databases">
        <title>Completed Genome Sequence of two octocoral isolated bacterium, Endozoicomonas euniceicola EF212T and Endozoicomonas gorgoniicola PS125T.</title>
        <authorList>
            <person name="Chiou Y.-J."/>
            <person name="Chen Y.-H."/>
        </authorList>
    </citation>
    <scope>NUCLEOTIDE SEQUENCE</scope>
    <source>
        <strain evidence="1">EF212</strain>
    </source>
</reference>
<accession>A0ABY6GU36</accession>
<keyword evidence="2" id="KW-1185">Reference proteome</keyword>
<organism evidence="1 2">
    <name type="scientific">Endozoicomonas euniceicola</name>
    <dbReference type="NCBI Taxonomy" id="1234143"/>
    <lineage>
        <taxon>Bacteria</taxon>
        <taxon>Pseudomonadati</taxon>
        <taxon>Pseudomonadota</taxon>
        <taxon>Gammaproteobacteria</taxon>
        <taxon>Oceanospirillales</taxon>
        <taxon>Endozoicomonadaceae</taxon>
        <taxon>Endozoicomonas</taxon>
    </lineage>
</organism>
<sequence length="238" mass="26886">MGIFSFVKDNIKKSEAAVVIQNILEMGLNMGLVTEDPAMKANQIISNAWDEKSHLLSGEYSKRPNKYSFAAFSLSLELDKTNVDDYEFTGIQMALGQLINYIHNDKTSLSYSDIDIELMEKAINTFVAKAEEFESSNDPLLKELNSALDKGMKTEADSLNPKYFKNSEKVYHSYEAWYEDYKKGAGQTNSSLKTKNDLNLIDLMDDSGLKKAYKDLIDPIKLGRYFGETFDPSEMKVG</sequence>